<name>A0A8T9CHX1_9HELO</name>
<dbReference type="SUPFAM" id="SSF50129">
    <property type="entry name" value="GroES-like"/>
    <property type="match status" value="1"/>
</dbReference>
<dbReference type="Pfam" id="PF08240">
    <property type="entry name" value="ADH_N"/>
    <property type="match status" value="1"/>
</dbReference>
<feature type="domain" description="Enoyl reductase (ER)" evidence="3">
    <location>
        <begin position="13"/>
        <end position="354"/>
    </location>
</feature>
<protein>
    <submittedName>
        <fullName evidence="4">Protein TOXD</fullName>
    </submittedName>
</protein>
<evidence type="ECO:0000256" key="2">
    <source>
        <dbReference type="ARBA" id="ARBA00023002"/>
    </source>
</evidence>
<evidence type="ECO:0000259" key="3">
    <source>
        <dbReference type="SMART" id="SM00829"/>
    </source>
</evidence>
<keyword evidence="5" id="KW-1185">Reference proteome</keyword>
<evidence type="ECO:0000313" key="4">
    <source>
        <dbReference type="EMBL" id="TVY85435.1"/>
    </source>
</evidence>
<dbReference type="GO" id="GO:0016651">
    <property type="term" value="F:oxidoreductase activity, acting on NAD(P)H"/>
    <property type="evidence" value="ECO:0007669"/>
    <property type="project" value="InterPro"/>
</dbReference>
<dbReference type="SMART" id="SM00829">
    <property type="entry name" value="PKS_ER"/>
    <property type="match status" value="1"/>
</dbReference>
<dbReference type="InterPro" id="IPR013149">
    <property type="entry name" value="ADH-like_C"/>
</dbReference>
<accession>A0A8T9CHX1</accession>
<gene>
    <name evidence="4" type="primary">TOXD_4</name>
    <name evidence="4" type="ORF">LSUE1_G000473</name>
</gene>
<dbReference type="AlphaFoldDB" id="A0A8T9CHX1"/>
<dbReference type="CDD" id="cd08249">
    <property type="entry name" value="enoyl_reductase_like"/>
    <property type="match status" value="1"/>
</dbReference>
<sequence>MSTPKEMQAIVHSNPGDESVKSIALPHLRPTYLLIKVNAVALNPTDWKHVTYLKGASPYSTVGCDYAGTVVSIGAEVTKPFKIGDKVYGVAHGSNSNESTDGVFAEYAMVAGDLAMHVPTSSSTALSLEDLSTIGLGSITNGQGLFQPGKGLGLAFPDTGKGDGEWLLIYGGSTATGTLGIQFAKLAGYKVITTCSPKNNDLVRSLGADEVFDYKDPECAAKIRKLTGDKLKYAWDTVGDGSEVICDEALSSDSSICHYASVSITTKVPRKDVKSSLVLMYTMFGKSFSKATTEFPASKEDYEFGKTWMALTEKLVAEGKLKPHPKRVGSGGLEGALKGMEEMKAGKISGEKLVYRI</sequence>
<dbReference type="Gene3D" id="3.90.180.10">
    <property type="entry name" value="Medium-chain alcohol dehydrogenases, catalytic domain"/>
    <property type="match status" value="1"/>
</dbReference>
<dbReference type="SUPFAM" id="SSF51735">
    <property type="entry name" value="NAD(P)-binding Rossmann-fold domains"/>
    <property type="match status" value="1"/>
</dbReference>
<dbReference type="Gene3D" id="3.40.50.720">
    <property type="entry name" value="NAD(P)-binding Rossmann-like Domain"/>
    <property type="match status" value="1"/>
</dbReference>
<comment type="similarity">
    <text evidence="1">Belongs to the zinc-containing alcohol dehydrogenase family.</text>
</comment>
<evidence type="ECO:0000256" key="1">
    <source>
        <dbReference type="ARBA" id="ARBA00008072"/>
    </source>
</evidence>
<dbReference type="InterPro" id="IPR011032">
    <property type="entry name" value="GroES-like_sf"/>
</dbReference>
<dbReference type="PANTHER" id="PTHR45348">
    <property type="entry name" value="HYPOTHETICAL OXIDOREDUCTASE (EUROFUNG)"/>
    <property type="match status" value="1"/>
</dbReference>
<dbReference type="InterPro" id="IPR013154">
    <property type="entry name" value="ADH-like_N"/>
</dbReference>
<dbReference type="Pfam" id="PF00107">
    <property type="entry name" value="ADH_zinc_N"/>
    <property type="match status" value="1"/>
</dbReference>
<reference evidence="4 5" key="1">
    <citation type="submission" date="2018-05" db="EMBL/GenBank/DDBJ databases">
        <title>Genome sequencing and assembly of the regulated plant pathogen Lachnellula willkommii and related sister species for the development of diagnostic species identification markers.</title>
        <authorList>
            <person name="Giroux E."/>
            <person name="Bilodeau G."/>
        </authorList>
    </citation>
    <scope>NUCLEOTIDE SEQUENCE [LARGE SCALE GENOMIC DNA]</scope>
    <source>
        <strain evidence="4 5">CBS 268.59</strain>
    </source>
</reference>
<dbReference type="Proteomes" id="UP000469558">
    <property type="component" value="Unassembled WGS sequence"/>
</dbReference>
<comment type="caution">
    <text evidence="4">The sequence shown here is derived from an EMBL/GenBank/DDBJ whole genome shotgun (WGS) entry which is preliminary data.</text>
</comment>
<dbReference type="EMBL" id="QGMK01000008">
    <property type="protein sequence ID" value="TVY85435.1"/>
    <property type="molecule type" value="Genomic_DNA"/>
</dbReference>
<evidence type="ECO:0000313" key="5">
    <source>
        <dbReference type="Proteomes" id="UP000469558"/>
    </source>
</evidence>
<organism evidence="4 5">
    <name type="scientific">Lachnellula suecica</name>
    <dbReference type="NCBI Taxonomy" id="602035"/>
    <lineage>
        <taxon>Eukaryota</taxon>
        <taxon>Fungi</taxon>
        <taxon>Dikarya</taxon>
        <taxon>Ascomycota</taxon>
        <taxon>Pezizomycotina</taxon>
        <taxon>Leotiomycetes</taxon>
        <taxon>Helotiales</taxon>
        <taxon>Lachnaceae</taxon>
        <taxon>Lachnellula</taxon>
    </lineage>
</organism>
<dbReference type="OrthoDB" id="48317at2759"/>
<dbReference type="InterPro" id="IPR047122">
    <property type="entry name" value="Trans-enoyl_RdTase-like"/>
</dbReference>
<dbReference type="PANTHER" id="PTHR45348:SF2">
    <property type="entry name" value="ZINC-TYPE ALCOHOL DEHYDROGENASE-LIKE PROTEIN C2E1P3.01"/>
    <property type="match status" value="1"/>
</dbReference>
<dbReference type="InterPro" id="IPR036291">
    <property type="entry name" value="NAD(P)-bd_dom_sf"/>
</dbReference>
<proteinExistence type="inferred from homology"/>
<dbReference type="InterPro" id="IPR020843">
    <property type="entry name" value="ER"/>
</dbReference>
<keyword evidence="2" id="KW-0560">Oxidoreductase</keyword>